<dbReference type="EMBL" id="CP104215">
    <property type="protein sequence ID" value="UWX74784.1"/>
    <property type="molecule type" value="Genomic_DNA"/>
</dbReference>
<protein>
    <submittedName>
        <fullName evidence="2">Uncharacterized protein</fullName>
    </submittedName>
</protein>
<name>A0AAW3EXQ2_BURGA</name>
<gene>
    <name evidence="2" type="ORF">DM48_959</name>
    <name evidence="3" type="ORF">NYZ96_25070</name>
</gene>
<evidence type="ECO:0000313" key="3">
    <source>
        <dbReference type="EMBL" id="UWX74784.1"/>
    </source>
</evidence>
<dbReference type="Proteomes" id="UP001059745">
    <property type="component" value="Chromosome 2"/>
</dbReference>
<reference evidence="2 4" key="1">
    <citation type="submission" date="2014-04" db="EMBL/GenBank/DDBJ databases">
        <authorList>
            <person name="Bishop-Lilly K.A."/>
            <person name="Broomall S.M."/>
            <person name="Chain P.S."/>
            <person name="Chertkov O."/>
            <person name="Coyne S.R."/>
            <person name="Daligault H.E."/>
            <person name="Davenport K.W."/>
            <person name="Erkkila T."/>
            <person name="Frey K.G."/>
            <person name="Gibbons H.S."/>
            <person name="Gu W."/>
            <person name="Jaissle J."/>
            <person name="Johnson S.L."/>
            <person name="Koroleva G.I."/>
            <person name="Ladner J.T."/>
            <person name="Lo C.-C."/>
            <person name="Minogue T.D."/>
            <person name="Munk C."/>
            <person name="Palacios G.F."/>
            <person name="Redden C.L."/>
            <person name="Rosenzweig C.N."/>
            <person name="Scholz M.B."/>
            <person name="Teshima H."/>
            <person name="Xu Y."/>
        </authorList>
    </citation>
    <scope>NUCLEOTIDE SEQUENCE [LARGE SCALE GENOMIC DNA]</scope>
    <source>
        <strain evidence="2">Gladioli</strain>
        <strain evidence="4">gladioli</strain>
    </source>
</reference>
<dbReference type="AlphaFoldDB" id="A0AAW3EXQ2"/>
<evidence type="ECO:0000313" key="2">
    <source>
        <dbReference type="EMBL" id="KGC12872.1"/>
    </source>
</evidence>
<dbReference type="EMBL" id="JPGG01000016">
    <property type="protein sequence ID" value="KGC12872.1"/>
    <property type="molecule type" value="Genomic_DNA"/>
</dbReference>
<reference evidence="3" key="2">
    <citation type="submission" date="2022-09" db="EMBL/GenBank/DDBJ databases">
        <title>Genomic of Burkholderia gladioli.</title>
        <authorList>
            <person name="Wu H."/>
        </authorList>
    </citation>
    <scope>NUCLEOTIDE SEQUENCE</scope>
    <source>
        <strain evidence="3">ZN-S4</strain>
    </source>
</reference>
<feature type="region of interest" description="Disordered" evidence="1">
    <location>
        <begin position="70"/>
        <end position="93"/>
    </location>
</feature>
<dbReference type="RefSeq" id="WP_124083598.1">
    <property type="nucleotide sequence ID" value="NZ_CADEPT010000010.1"/>
</dbReference>
<dbReference type="InterPro" id="IPR012347">
    <property type="entry name" value="Ferritin-like"/>
</dbReference>
<dbReference type="KEGG" id="bgo:BM43_6808"/>
<evidence type="ECO:0000313" key="4">
    <source>
        <dbReference type="Proteomes" id="UP000029590"/>
    </source>
</evidence>
<accession>A0AAW3EXQ2</accession>
<dbReference type="Gene3D" id="1.20.1260.10">
    <property type="match status" value="1"/>
</dbReference>
<dbReference type="Proteomes" id="UP000029590">
    <property type="component" value="Unassembled WGS sequence"/>
</dbReference>
<sequence>MPPNRNDLLDQLREARSLGRETEQRLRHVLSRALASDEQRPEMETLLTQTIEQQRLLGQSVMRIEDIGTPAGDAVSEIPAMPAGPAAGDDRQSPSLINLRDALLREVDFYADLIETAEATGFFETKWVCEGILSQKSSTIAWLGTASRPNQPERSR</sequence>
<evidence type="ECO:0000256" key="1">
    <source>
        <dbReference type="SAM" id="MobiDB-lite"/>
    </source>
</evidence>
<proteinExistence type="predicted"/>
<organism evidence="2 4">
    <name type="scientific">Burkholderia gladioli</name>
    <name type="common">Pseudomonas marginata</name>
    <name type="synonym">Phytomonas marginata</name>
    <dbReference type="NCBI Taxonomy" id="28095"/>
    <lineage>
        <taxon>Bacteria</taxon>
        <taxon>Pseudomonadati</taxon>
        <taxon>Pseudomonadota</taxon>
        <taxon>Betaproteobacteria</taxon>
        <taxon>Burkholderiales</taxon>
        <taxon>Burkholderiaceae</taxon>
        <taxon>Burkholderia</taxon>
    </lineage>
</organism>